<keyword evidence="10" id="KW-1185">Reference proteome</keyword>
<dbReference type="GO" id="GO:0015288">
    <property type="term" value="F:porin activity"/>
    <property type="evidence" value="ECO:0007669"/>
    <property type="project" value="TreeGrafter"/>
</dbReference>
<evidence type="ECO:0000313" key="9">
    <source>
        <dbReference type="EMBL" id="QGT78137.1"/>
    </source>
</evidence>
<dbReference type="GO" id="GO:0015562">
    <property type="term" value="F:efflux transmembrane transporter activity"/>
    <property type="evidence" value="ECO:0007669"/>
    <property type="project" value="InterPro"/>
</dbReference>
<keyword evidence="5" id="KW-0812">Transmembrane</keyword>
<dbReference type="InterPro" id="IPR051906">
    <property type="entry name" value="TolC-like"/>
</dbReference>
<dbReference type="Gene3D" id="1.20.1600.10">
    <property type="entry name" value="Outer membrane efflux proteins (OEP)"/>
    <property type="match status" value="1"/>
</dbReference>
<comment type="similarity">
    <text evidence="2">Belongs to the outer membrane factor (OMF) (TC 1.B.17) family.</text>
</comment>
<sequence length="472" mass="52038">MKTNKQNALAALVAAGIIGASATATAQSNQPADLATVVQQAIESNPEVQSSWHAFVSSGHDIDVARGGYLPTVDAVASVGQESRNYGVNEDYSIAAAEISLTQMLYDGFFTRSEVDRLDNAQLVRYYELLGSAEDIALETLTAYQDVRRQRELVELADEIYREHLDVKAQVEESSRAGVARGADLEQINARVALSESNLVNEISNLHDVSARYLRIVGQSPADRLEPIALDDSALPADVAEALQLAYEGNPSFRAALRDIESSRAAVESRRAAYHPRLNLNASYGVDNRDDFGVRENQRDARIGLELRFNLYNGGSDRAAVKSAAEQLNVSKSLRDKACVDMRQNLQIAYHDVRKLSEQVETLNNYRLAADRVRVAYRNQFQIGQRTLLDVLDSENEYFQASRSYVNAQADRRVAIARVLAESGRLLESLEVRRDGLPSLADLGADRLAVDPETACPSVDIAMNLPEVPRER</sequence>
<dbReference type="PANTHER" id="PTHR30026:SF22">
    <property type="entry name" value="OUTER MEMBRANE EFFLUX PROTEIN"/>
    <property type="match status" value="1"/>
</dbReference>
<dbReference type="Proteomes" id="UP000427716">
    <property type="component" value="Chromosome"/>
</dbReference>
<proteinExistence type="inferred from homology"/>
<evidence type="ECO:0000256" key="3">
    <source>
        <dbReference type="ARBA" id="ARBA00022448"/>
    </source>
</evidence>
<dbReference type="PANTHER" id="PTHR30026">
    <property type="entry name" value="OUTER MEMBRANE PROTEIN TOLC"/>
    <property type="match status" value="1"/>
</dbReference>
<dbReference type="SUPFAM" id="SSF56954">
    <property type="entry name" value="Outer membrane efflux proteins (OEP)"/>
    <property type="match status" value="1"/>
</dbReference>
<gene>
    <name evidence="9" type="ORF">GM160_04065</name>
</gene>
<dbReference type="EMBL" id="CP046415">
    <property type="protein sequence ID" value="QGT78137.1"/>
    <property type="molecule type" value="Genomic_DNA"/>
</dbReference>
<protein>
    <submittedName>
        <fullName evidence="9">TolC family outer membrane protein</fullName>
    </submittedName>
</protein>
<dbReference type="RefSeq" id="WP_136865912.1">
    <property type="nucleotide sequence ID" value="NZ_CP046415.1"/>
</dbReference>
<dbReference type="GO" id="GO:0009279">
    <property type="term" value="C:cell outer membrane"/>
    <property type="evidence" value="ECO:0007669"/>
    <property type="project" value="UniProtKB-SubCell"/>
</dbReference>
<dbReference type="InterPro" id="IPR003423">
    <property type="entry name" value="OMP_efflux"/>
</dbReference>
<evidence type="ECO:0000256" key="7">
    <source>
        <dbReference type="ARBA" id="ARBA00023237"/>
    </source>
</evidence>
<evidence type="ECO:0000256" key="1">
    <source>
        <dbReference type="ARBA" id="ARBA00004442"/>
    </source>
</evidence>
<dbReference type="GO" id="GO:1990281">
    <property type="term" value="C:efflux pump complex"/>
    <property type="evidence" value="ECO:0007669"/>
    <property type="project" value="TreeGrafter"/>
</dbReference>
<dbReference type="Pfam" id="PF02321">
    <property type="entry name" value="OEP"/>
    <property type="match status" value="2"/>
</dbReference>
<evidence type="ECO:0000256" key="4">
    <source>
        <dbReference type="ARBA" id="ARBA00022452"/>
    </source>
</evidence>
<dbReference type="InterPro" id="IPR010130">
    <property type="entry name" value="T1SS_OMP_TolC"/>
</dbReference>
<keyword evidence="7" id="KW-0998">Cell outer membrane</keyword>
<keyword evidence="3" id="KW-0813">Transport</keyword>
<keyword evidence="6" id="KW-0472">Membrane</keyword>
<accession>A0A6I6D1X0</accession>
<reference evidence="9 10" key="1">
    <citation type="submission" date="2019-11" db="EMBL/GenBank/DDBJ databases">
        <authorList>
            <person name="Zhang J."/>
            <person name="Sun C."/>
        </authorList>
    </citation>
    <scope>NUCLEOTIDE SEQUENCE [LARGE SCALE GENOMIC DNA]</scope>
    <source>
        <strain evidence="10">sp2</strain>
    </source>
</reference>
<dbReference type="NCBIfam" id="TIGR01844">
    <property type="entry name" value="type_I_sec_TolC"/>
    <property type="match status" value="1"/>
</dbReference>
<keyword evidence="4" id="KW-1134">Transmembrane beta strand</keyword>
<evidence type="ECO:0000313" key="10">
    <source>
        <dbReference type="Proteomes" id="UP000427716"/>
    </source>
</evidence>
<keyword evidence="8" id="KW-0732">Signal</keyword>
<name>A0A6I6D1X0_9GAMM</name>
<comment type="subcellular location">
    <subcellularLocation>
        <location evidence="1">Cell outer membrane</location>
    </subcellularLocation>
</comment>
<feature type="signal peptide" evidence="8">
    <location>
        <begin position="1"/>
        <end position="26"/>
    </location>
</feature>
<dbReference type="AlphaFoldDB" id="A0A6I6D1X0"/>
<feature type="chain" id="PRO_5026327900" evidence="8">
    <location>
        <begin position="27"/>
        <end position="472"/>
    </location>
</feature>
<dbReference type="KEGG" id="ghl:GM160_04065"/>
<organism evidence="9 10">
    <name type="scientific">Guyparkeria halophila</name>
    <dbReference type="NCBI Taxonomy" id="47960"/>
    <lineage>
        <taxon>Bacteria</taxon>
        <taxon>Pseudomonadati</taxon>
        <taxon>Pseudomonadota</taxon>
        <taxon>Gammaproteobacteria</taxon>
        <taxon>Chromatiales</taxon>
        <taxon>Thioalkalibacteraceae</taxon>
        <taxon>Guyparkeria</taxon>
    </lineage>
</organism>
<evidence type="ECO:0000256" key="5">
    <source>
        <dbReference type="ARBA" id="ARBA00022692"/>
    </source>
</evidence>
<evidence type="ECO:0000256" key="2">
    <source>
        <dbReference type="ARBA" id="ARBA00007613"/>
    </source>
</evidence>
<evidence type="ECO:0000256" key="6">
    <source>
        <dbReference type="ARBA" id="ARBA00023136"/>
    </source>
</evidence>
<evidence type="ECO:0000256" key="8">
    <source>
        <dbReference type="SAM" id="SignalP"/>
    </source>
</evidence>